<evidence type="ECO:0000313" key="2">
    <source>
        <dbReference type="Proteomes" id="UP000429232"/>
    </source>
</evidence>
<protein>
    <submittedName>
        <fullName evidence="1">Uncharacterized protein</fullName>
    </submittedName>
</protein>
<gene>
    <name evidence="1" type="ORF">GO620_006255</name>
</gene>
<dbReference type="AlphaFoldDB" id="A0A6I4HXH5"/>
<dbReference type="RefSeq" id="WP_157523624.1">
    <property type="nucleotide sequence ID" value="NZ_CP066775.1"/>
</dbReference>
<name>A0A6I4HXH5_9SPHI</name>
<reference evidence="1 2" key="1">
    <citation type="submission" date="2020-12" db="EMBL/GenBank/DDBJ databases">
        <title>HMF7856_wgs.fasta genome submission.</title>
        <authorList>
            <person name="Kang H."/>
            <person name="Kim H."/>
            <person name="Joh K."/>
        </authorList>
    </citation>
    <scope>NUCLEOTIDE SEQUENCE [LARGE SCALE GENOMIC DNA]</scope>
    <source>
        <strain evidence="1 2">HMF7856</strain>
    </source>
</reference>
<organism evidence="1 2">
    <name type="scientific">Mucilaginibacter ginkgonis</name>
    <dbReference type="NCBI Taxonomy" id="2682091"/>
    <lineage>
        <taxon>Bacteria</taxon>
        <taxon>Pseudomonadati</taxon>
        <taxon>Bacteroidota</taxon>
        <taxon>Sphingobacteriia</taxon>
        <taxon>Sphingobacteriales</taxon>
        <taxon>Sphingobacteriaceae</taxon>
        <taxon>Mucilaginibacter</taxon>
    </lineage>
</organism>
<dbReference type="KEGG" id="mgik:GO620_006255"/>
<keyword evidence="2" id="KW-1185">Reference proteome</keyword>
<sequence>MRIALILTFLLLNTVSSYSQHIVTTYNASRYSKVIIGDNFKGAVFDKAFSSKYLSQQLKRNAKKRFTPSDLEILHTEHILQHFLNDEKNKSLNLQAIYKFLNITRRQYFGYINNKGQKVIFINCFRYDKREDIGPSKDEWFQDYRFTFDGGCGIWRMAINLHDNAVSGPECNNRF</sequence>
<dbReference type="Proteomes" id="UP000429232">
    <property type="component" value="Chromosome"/>
</dbReference>
<proteinExistence type="predicted"/>
<evidence type="ECO:0000313" key="1">
    <source>
        <dbReference type="EMBL" id="QQL51049.1"/>
    </source>
</evidence>
<accession>A0A6I4HXH5</accession>
<dbReference type="EMBL" id="CP066775">
    <property type="protein sequence ID" value="QQL51049.1"/>
    <property type="molecule type" value="Genomic_DNA"/>
</dbReference>